<dbReference type="InterPro" id="IPR008942">
    <property type="entry name" value="ENTH_VHS"/>
</dbReference>
<evidence type="ECO:0000256" key="4">
    <source>
        <dbReference type="ARBA" id="ARBA00004555"/>
    </source>
</evidence>
<name>A0A7K4RRZ1_COLPI</name>
<evidence type="ECO:0000256" key="1">
    <source>
        <dbReference type="ARBA" id="ARBA00004123"/>
    </source>
</evidence>
<dbReference type="Pfam" id="PF07651">
    <property type="entry name" value="ANTH"/>
    <property type="match status" value="1"/>
</dbReference>
<evidence type="ECO:0000256" key="10">
    <source>
        <dbReference type="ARBA" id="ARBA00022583"/>
    </source>
</evidence>
<dbReference type="FunFam" id="1.20.58.150:FF:000001">
    <property type="entry name" value="phosphatidylinositol-binding clathrin assembly protein-like isoform X1"/>
    <property type="match status" value="1"/>
</dbReference>
<evidence type="ECO:0000256" key="21">
    <source>
        <dbReference type="SAM" id="Coils"/>
    </source>
</evidence>
<dbReference type="GO" id="GO:0008021">
    <property type="term" value="C:synaptic vesicle"/>
    <property type="evidence" value="ECO:0007669"/>
    <property type="project" value="TreeGrafter"/>
</dbReference>
<dbReference type="GO" id="GO:0005546">
    <property type="term" value="F:phosphatidylinositol-4,5-bisphosphate binding"/>
    <property type="evidence" value="ECO:0007669"/>
    <property type="project" value="TreeGrafter"/>
</dbReference>
<evidence type="ECO:0000313" key="25">
    <source>
        <dbReference type="Proteomes" id="UP000530263"/>
    </source>
</evidence>
<dbReference type="InterPro" id="IPR045192">
    <property type="entry name" value="AP180-like"/>
</dbReference>
<evidence type="ECO:0000256" key="17">
    <source>
        <dbReference type="ARBA" id="ARBA00023329"/>
    </source>
</evidence>
<dbReference type="Gene3D" id="1.25.40.90">
    <property type="match status" value="1"/>
</dbReference>
<evidence type="ECO:0000256" key="22">
    <source>
        <dbReference type="SAM" id="MobiDB-lite"/>
    </source>
</evidence>
<feature type="region of interest" description="Disordered" evidence="22">
    <location>
        <begin position="569"/>
        <end position="590"/>
    </location>
</feature>
<sequence length="659" mass="72011">MSGQSITDRITAAQHSMTGSAVAKAVCKATTHEVMGPKKKHLDYLIQCTNEMNVNIPQLADMLFERTANSSWVVVFKALITTHHLMMYGNERFIQYLASRNTLFNLNNYLDKSAMQGYDMSTFIRRYSRYLNEKALSYRLVAVDFTKMKRGIDGVMRTMNPEKLLKTLPIIQNQLDALLDFDANPNELTNGVINAAFMLLFKDSIRLFAAYNEGIINLLERYFDMKKNQCKEGLDIYKKFLARMTKLSEFLKVAEQVGIDQGDIPDLTQAPSSLLEALEQHLASVEGKKTKEVSAASRASALSSAVSTLANTGMSFSRMDEKEKQQALEEEQARLQALKEQRLREISVVSNSTPTSASPSTLSGKSVNTTVAVDLFAVSAPTTNSMPNLSSDLFDLQPAFVPTVQSTPAISTSASSAWGGPFSSSNGCVGSPPHLDIFDMKPVEEAVKSTTPFINSTFPSKQTVELFSGFSLHSAPPSTTSSTINVDFDAVFGGKSTAPEYRATTAFNFLDDVLQPTVPPQSQRATLANQQSGKILANDLDSSLANLVGNLGFGGTPSKKSDMQWTQPTEKKLTGGTNWQAKPSTSTTWNPTPLPTIPHMVISVLLKSCFILANATFLLVPPQIGAAPLMAPQSMMYTQPGLRPTNPFAPVSETQVNCF</sequence>
<evidence type="ECO:0000256" key="11">
    <source>
        <dbReference type="ARBA" id="ARBA00022843"/>
    </source>
</evidence>
<dbReference type="PROSITE" id="PS50942">
    <property type="entry name" value="ENTH"/>
    <property type="match status" value="1"/>
</dbReference>
<dbReference type="AlphaFoldDB" id="A0A7K4RRZ1"/>
<dbReference type="GO" id="GO:0098894">
    <property type="term" value="C:extrinsic component of presynaptic endocytic zone membrane"/>
    <property type="evidence" value="ECO:0007669"/>
    <property type="project" value="TreeGrafter"/>
</dbReference>
<dbReference type="GO" id="GO:0016185">
    <property type="term" value="P:synaptic vesicle budding from presynaptic endocytic zone membrane"/>
    <property type="evidence" value="ECO:0007669"/>
    <property type="project" value="TreeGrafter"/>
</dbReference>
<keyword evidence="16" id="KW-0539">Nucleus</keyword>
<evidence type="ECO:0000256" key="20">
    <source>
        <dbReference type="ARBA" id="ARBA00068054"/>
    </source>
</evidence>
<gene>
    <name evidence="24" type="primary">Picalm_0</name>
    <name evidence="24" type="ORF">COLPIC_R05917</name>
</gene>
<dbReference type="InterPro" id="IPR013809">
    <property type="entry name" value="ENTH"/>
</dbReference>
<dbReference type="PANTHER" id="PTHR22951">
    <property type="entry name" value="CLATHRIN ASSEMBLY PROTEIN"/>
    <property type="match status" value="1"/>
</dbReference>
<dbReference type="GO" id="GO:0030136">
    <property type="term" value="C:clathrin-coated vesicle"/>
    <property type="evidence" value="ECO:0007669"/>
    <property type="project" value="UniProtKB-SubCell"/>
</dbReference>
<dbReference type="GO" id="GO:0005794">
    <property type="term" value="C:Golgi apparatus"/>
    <property type="evidence" value="ECO:0007669"/>
    <property type="project" value="UniProtKB-SubCell"/>
</dbReference>
<keyword evidence="21" id="KW-0175">Coiled coil</keyword>
<keyword evidence="17" id="KW-0968">Cytoplasmic vesicle</keyword>
<dbReference type="InterPro" id="IPR014712">
    <property type="entry name" value="ANTH_dom_sf"/>
</dbReference>
<reference evidence="24 25" key="1">
    <citation type="submission" date="2019-09" db="EMBL/GenBank/DDBJ databases">
        <title>Bird 10,000 Genomes (B10K) Project - Family phase.</title>
        <authorList>
            <person name="Zhang G."/>
        </authorList>
    </citation>
    <scope>NUCLEOTIDE SEQUENCE [LARGE SCALE GENOMIC DNA]</scope>
    <source>
        <strain evidence="24">B10K-DU-021-26</strain>
        <tissue evidence="24">Mixed tissue sample</tissue>
    </source>
</reference>
<proteinExistence type="inferred from homology"/>
<keyword evidence="25" id="KW-1185">Reference proteome</keyword>
<dbReference type="GO" id="GO:0000149">
    <property type="term" value="F:SNARE binding"/>
    <property type="evidence" value="ECO:0007669"/>
    <property type="project" value="TreeGrafter"/>
</dbReference>
<evidence type="ECO:0000256" key="19">
    <source>
        <dbReference type="ARBA" id="ARBA00061829"/>
    </source>
</evidence>
<keyword evidence="14" id="KW-0472">Membrane</keyword>
<evidence type="ECO:0000259" key="23">
    <source>
        <dbReference type="PROSITE" id="PS50942"/>
    </source>
</evidence>
<dbReference type="GO" id="GO:0072583">
    <property type="term" value="P:clathrin-dependent endocytosis"/>
    <property type="evidence" value="ECO:0007669"/>
    <property type="project" value="InterPro"/>
</dbReference>
<dbReference type="EMBL" id="VYZG01000275">
    <property type="protein sequence ID" value="NWQ76195.1"/>
    <property type="molecule type" value="Genomic_DNA"/>
</dbReference>
<organism evidence="24 25">
    <name type="scientific">Columbina picui</name>
    <name type="common">Picui ground-dove</name>
    <dbReference type="NCBI Taxonomy" id="115618"/>
    <lineage>
        <taxon>Eukaryota</taxon>
        <taxon>Metazoa</taxon>
        <taxon>Chordata</taxon>
        <taxon>Craniata</taxon>
        <taxon>Vertebrata</taxon>
        <taxon>Euteleostomi</taxon>
        <taxon>Archelosauria</taxon>
        <taxon>Archosauria</taxon>
        <taxon>Dinosauria</taxon>
        <taxon>Saurischia</taxon>
        <taxon>Theropoda</taxon>
        <taxon>Coelurosauria</taxon>
        <taxon>Aves</taxon>
        <taxon>Neognathae</taxon>
        <taxon>Neoaves</taxon>
        <taxon>Columbimorphae</taxon>
        <taxon>Columbiformes</taxon>
        <taxon>Columbidae</taxon>
        <taxon>Columbina</taxon>
    </lineage>
</organism>
<dbReference type="FunFam" id="1.25.40.90:FF:000001">
    <property type="entry name" value="phosphatidylinositol-binding clathrin assembly protein-like isoform X1"/>
    <property type="match status" value="1"/>
</dbReference>
<evidence type="ECO:0000313" key="24">
    <source>
        <dbReference type="EMBL" id="NWQ76195.1"/>
    </source>
</evidence>
<evidence type="ECO:0000256" key="6">
    <source>
        <dbReference type="ARBA" id="ARBA00008011"/>
    </source>
</evidence>
<dbReference type="CDD" id="cd16985">
    <property type="entry name" value="ANTH_N_AP180"/>
    <property type="match status" value="1"/>
</dbReference>
<comment type="similarity">
    <text evidence="6">Belongs to the PICALM/SNAP91 family.</text>
</comment>
<evidence type="ECO:0000256" key="5">
    <source>
        <dbReference type="ARBA" id="ARBA00004600"/>
    </source>
</evidence>
<dbReference type="SUPFAM" id="SSF89009">
    <property type="entry name" value="GAT-like domain"/>
    <property type="match status" value="1"/>
</dbReference>
<dbReference type="InterPro" id="IPR011417">
    <property type="entry name" value="ANTH_dom"/>
</dbReference>
<evidence type="ECO:0000256" key="15">
    <source>
        <dbReference type="ARBA" id="ARBA00023176"/>
    </source>
</evidence>
<feature type="non-terminal residue" evidence="24">
    <location>
        <position position="659"/>
    </location>
</feature>
<accession>A0A7K4RRZ1</accession>
<keyword evidence="11" id="KW-0832">Ubl conjugation</keyword>
<dbReference type="Proteomes" id="UP000530263">
    <property type="component" value="Unassembled WGS sequence"/>
</dbReference>
<dbReference type="Gene3D" id="1.20.58.150">
    <property type="entry name" value="ANTH domain"/>
    <property type="match status" value="1"/>
</dbReference>
<feature type="domain" description="ENTH" evidence="23">
    <location>
        <begin position="14"/>
        <end position="145"/>
    </location>
</feature>
<feature type="coiled-coil region" evidence="21">
    <location>
        <begin position="318"/>
        <end position="345"/>
    </location>
</feature>
<evidence type="ECO:0000256" key="13">
    <source>
        <dbReference type="ARBA" id="ARBA00023034"/>
    </source>
</evidence>
<dbReference type="OrthoDB" id="44015at2759"/>
<evidence type="ECO:0000256" key="12">
    <source>
        <dbReference type="ARBA" id="ARBA00022990"/>
    </source>
</evidence>
<evidence type="ECO:0000256" key="9">
    <source>
        <dbReference type="ARBA" id="ARBA00022553"/>
    </source>
</evidence>
<evidence type="ECO:0000256" key="14">
    <source>
        <dbReference type="ARBA" id="ARBA00023136"/>
    </source>
</evidence>
<comment type="caution">
    <text evidence="24">The sequence shown here is derived from an EMBL/GenBank/DDBJ whole genome shotgun (WGS) entry which is preliminary data.</text>
</comment>
<feature type="compositionally biased region" description="Polar residues" evidence="22">
    <location>
        <begin position="575"/>
        <end position="590"/>
    </location>
</feature>
<keyword evidence="12" id="KW-0007">Acetylation</keyword>
<evidence type="ECO:0000256" key="2">
    <source>
        <dbReference type="ARBA" id="ARBA00004132"/>
    </source>
</evidence>
<dbReference type="SUPFAM" id="SSF48464">
    <property type="entry name" value="ENTH/VHS domain"/>
    <property type="match status" value="1"/>
</dbReference>
<comment type="function">
    <text evidence="18">Cytoplasmic adapter protein that plays a critical role in clathrin-mediated endocytosis which is important in processes such as internalization of cell receptors, synaptic transmission or removal of apoptotic cells. Recruits AP-2 and attaches clathrin triskelions to the cytoplasmic side of plasma membrane leading to clathrin-coated vesicles (CCVs) assembly. Furthermore, regulates clathrin-coated vesicle size and maturation by directly sensing and driving membrane curvature. In addition to binding to clathrin, mediates the endocytosis of small R-SNARES (Soluble NSF Attachment Protein REceptors) between plasma membranes and endosomes including VAMP2, VAMP3, VAMP4, VAMP7 or VAMP8. In turn, PICALM-dependent SNARE endocytosis is required for the formation and maturation of autophagic precursors. Modulates thereby autophagy and the turnover of autophagy substrates such as MAPT/TAU or amyloid precursor protein cleaved C-terminal fragment (APP-CTF).</text>
</comment>
<evidence type="ECO:0000256" key="8">
    <source>
        <dbReference type="ARBA" id="ARBA00022499"/>
    </source>
</evidence>
<keyword evidence="13" id="KW-0333">Golgi apparatus</keyword>
<keyword evidence="9" id="KW-0597">Phosphoprotein</keyword>
<comment type="subcellular location">
    <subcellularLocation>
        <location evidence="3">Cell membrane</location>
    </subcellularLocation>
    <subcellularLocation>
        <location evidence="2">Cytoplasmic vesicle</location>
        <location evidence="2">Clathrin-coated vesicle</location>
    </subcellularLocation>
    <subcellularLocation>
        <location evidence="4">Golgi apparatus</location>
    </subcellularLocation>
    <subcellularLocation>
        <location evidence="5">Membrane</location>
        <location evidence="5">Clathrin-coated pit</location>
    </subcellularLocation>
    <subcellularLocation>
        <location evidence="1">Nucleus</location>
    </subcellularLocation>
</comment>
<dbReference type="GO" id="GO:0032050">
    <property type="term" value="F:clathrin heavy chain binding"/>
    <property type="evidence" value="ECO:0007669"/>
    <property type="project" value="TreeGrafter"/>
</dbReference>
<dbReference type="GO" id="GO:0048268">
    <property type="term" value="P:clathrin coat assembly"/>
    <property type="evidence" value="ECO:0007669"/>
    <property type="project" value="InterPro"/>
</dbReference>
<keyword evidence="7" id="KW-1003">Cell membrane</keyword>
<dbReference type="GO" id="GO:0005905">
    <property type="term" value="C:clathrin-coated pit"/>
    <property type="evidence" value="ECO:0007669"/>
    <property type="project" value="UniProtKB-SubCell"/>
</dbReference>
<keyword evidence="8" id="KW-1017">Isopeptide bond</keyword>
<evidence type="ECO:0000256" key="7">
    <source>
        <dbReference type="ARBA" id="ARBA00022475"/>
    </source>
</evidence>
<evidence type="ECO:0000256" key="18">
    <source>
        <dbReference type="ARBA" id="ARBA00055144"/>
    </source>
</evidence>
<dbReference type="SMART" id="SM00273">
    <property type="entry name" value="ENTH"/>
    <property type="match status" value="1"/>
</dbReference>
<dbReference type="GO" id="GO:0005634">
    <property type="term" value="C:nucleus"/>
    <property type="evidence" value="ECO:0007669"/>
    <property type="project" value="UniProtKB-SubCell"/>
</dbReference>
<dbReference type="PANTHER" id="PTHR22951:SF11">
    <property type="entry name" value="ENTH DOMAIN-CONTAINING PROTEIN"/>
    <property type="match status" value="1"/>
</dbReference>
<evidence type="ECO:0000256" key="3">
    <source>
        <dbReference type="ARBA" id="ARBA00004236"/>
    </source>
</evidence>
<comment type="subunit">
    <text evidence="19">Binds to clathrin; involves primarily the C-terminal sequences, but the full-length protein is required for full binding capacity. Binds phosphatidylinositol 4,5- bisphosphate. Interacts with PIMREG; this interaction may change the subcellular location into the nucleus. Interacts with AP2A1 (via its alpha-appendage domain). Interacts (via N-terminus) with VAMP2; VAMP3; VAMP7 and VAMP8 (Via N-terminus). Interacts with LC3/MAP1LC3A.</text>
</comment>
<keyword evidence="10" id="KW-0254">Endocytosis</keyword>
<keyword evidence="15" id="KW-0168">Coated pit</keyword>
<feature type="non-terminal residue" evidence="24">
    <location>
        <position position="1"/>
    </location>
</feature>
<evidence type="ECO:0000256" key="16">
    <source>
        <dbReference type="ARBA" id="ARBA00023242"/>
    </source>
</evidence>
<protein>
    <recommendedName>
        <fullName evidence="20">Phosphatidylinositol-binding clathrin assembly protein</fullName>
    </recommendedName>
</protein>
<dbReference type="GO" id="GO:0005545">
    <property type="term" value="F:1-phosphatidylinositol binding"/>
    <property type="evidence" value="ECO:0007669"/>
    <property type="project" value="InterPro"/>
</dbReference>